<dbReference type="GO" id="GO:0005737">
    <property type="term" value="C:cytoplasm"/>
    <property type="evidence" value="ECO:0007669"/>
    <property type="project" value="TreeGrafter"/>
</dbReference>
<dbReference type="SUPFAM" id="SSF51735">
    <property type="entry name" value="NAD(P)-binding Rossmann-fold domains"/>
    <property type="match status" value="1"/>
</dbReference>
<protein>
    <recommendedName>
        <fullName evidence="1">NmrA-like domain-containing protein</fullName>
    </recommendedName>
</protein>
<keyword evidence="3" id="KW-1185">Reference proteome</keyword>
<organism evidence="2 3">
    <name type="scientific">Meripilus lineatus</name>
    <dbReference type="NCBI Taxonomy" id="2056292"/>
    <lineage>
        <taxon>Eukaryota</taxon>
        <taxon>Fungi</taxon>
        <taxon>Dikarya</taxon>
        <taxon>Basidiomycota</taxon>
        <taxon>Agaricomycotina</taxon>
        <taxon>Agaricomycetes</taxon>
        <taxon>Polyporales</taxon>
        <taxon>Meripilaceae</taxon>
        <taxon>Meripilus</taxon>
    </lineage>
</organism>
<sequence length="250" mass="27227">MAEPQTIFLLGASGYLGGEFLLLLARDFPQHPINALVRNPTPEKVSGLKEMHPNISIVEGNLEDDAIIQEQVQKADIIINTASSDHWPSVKSTLEGLEKNSASHPGKPPLYIHISGCGILSDDARGELTEYVKEYTDTELDLKDCPPTNTHLDSDIPIVEAGTRKENPVRTIIVFPAQASLSLFICVQKTTLWLRFFMAFTKKLGFAGTWGRGYNSMNNIHVKDVASAILAVLKGALVGNADEGAQGLCM</sequence>
<dbReference type="EMBL" id="JANAWD010000012">
    <property type="protein sequence ID" value="KAJ3491474.1"/>
    <property type="molecule type" value="Genomic_DNA"/>
</dbReference>
<dbReference type="InterPro" id="IPR051783">
    <property type="entry name" value="NAD(P)-dependent_oxidoreduct"/>
</dbReference>
<dbReference type="PANTHER" id="PTHR48079:SF6">
    <property type="entry name" value="NAD(P)-BINDING DOMAIN-CONTAINING PROTEIN-RELATED"/>
    <property type="match status" value="1"/>
</dbReference>
<feature type="domain" description="NmrA-like" evidence="1">
    <location>
        <begin position="5"/>
        <end position="83"/>
    </location>
</feature>
<proteinExistence type="predicted"/>
<evidence type="ECO:0000313" key="2">
    <source>
        <dbReference type="EMBL" id="KAJ3491474.1"/>
    </source>
</evidence>
<dbReference type="AlphaFoldDB" id="A0AAD5VBP4"/>
<dbReference type="InterPro" id="IPR036291">
    <property type="entry name" value="NAD(P)-bd_dom_sf"/>
</dbReference>
<name>A0AAD5VBP4_9APHY</name>
<dbReference type="GO" id="GO:0004029">
    <property type="term" value="F:aldehyde dehydrogenase (NAD+) activity"/>
    <property type="evidence" value="ECO:0007669"/>
    <property type="project" value="TreeGrafter"/>
</dbReference>
<dbReference type="Gene3D" id="3.40.50.720">
    <property type="entry name" value="NAD(P)-binding Rossmann-like Domain"/>
    <property type="match status" value="1"/>
</dbReference>
<dbReference type="InterPro" id="IPR008030">
    <property type="entry name" value="NmrA-like"/>
</dbReference>
<evidence type="ECO:0000259" key="1">
    <source>
        <dbReference type="Pfam" id="PF05368"/>
    </source>
</evidence>
<accession>A0AAD5VBP4</accession>
<dbReference type="PANTHER" id="PTHR48079">
    <property type="entry name" value="PROTEIN YEEZ"/>
    <property type="match status" value="1"/>
</dbReference>
<dbReference type="Pfam" id="PF05368">
    <property type="entry name" value="NmrA"/>
    <property type="match status" value="1"/>
</dbReference>
<comment type="caution">
    <text evidence="2">The sequence shown here is derived from an EMBL/GenBank/DDBJ whole genome shotgun (WGS) entry which is preliminary data.</text>
</comment>
<reference evidence="2" key="1">
    <citation type="submission" date="2022-07" db="EMBL/GenBank/DDBJ databases">
        <title>Genome Sequence of Physisporinus lineatus.</title>
        <authorList>
            <person name="Buettner E."/>
        </authorList>
    </citation>
    <scope>NUCLEOTIDE SEQUENCE</scope>
    <source>
        <strain evidence="2">VT162</strain>
    </source>
</reference>
<evidence type="ECO:0000313" key="3">
    <source>
        <dbReference type="Proteomes" id="UP001212997"/>
    </source>
</evidence>
<dbReference type="Proteomes" id="UP001212997">
    <property type="component" value="Unassembled WGS sequence"/>
</dbReference>
<gene>
    <name evidence="2" type="ORF">NLI96_g725</name>
</gene>